<dbReference type="SUPFAM" id="SSF51445">
    <property type="entry name" value="(Trans)glycosidases"/>
    <property type="match status" value="1"/>
</dbReference>
<dbReference type="AlphaFoldDB" id="A0A518GB57"/>
<dbReference type="Proteomes" id="UP000318017">
    <property type="component" value="Chromosome"/>
</dbReference>
<dbReference type="Pfam" id="PF14885">
    <property type="entry name" value="GHL15"/>
    <property type="match status" value="1"/>
</dbReference>
<dbReference type="InterPro" id="IPR029455">
    <property type="entry name" value="GHL15"/>
</dbReference>
<proteinExistence type="predicted"/>
<dbReference type="KEGG" id="ahel:Q31a_41370"/>
<sequence>MNERRLSSCSSRMVVPWLGLSFVIALLQASLALAIEPQGVSTTASQDERSLQISDGSRFVPKDFYPEFSWETTPLYYMFGDKNRVLRPEQVRFIAERTGFLCIEKSHGMEELGAAELGAKHEAAAFKKIKSSVKVLFYFNAAYAWPYTSYNRDFTKQRIDAHPELKKFLIPHPQTGRLADQYGAYCFDVLNSEFRDWWVETVAKGVEESGCDGTFIDQMHGNVKLRPDKGPEIAVAMGQMMAALKQRLGADKILLANNAYSSDAKHVYPVSDAVMFENYATVKSSKESLLAEWAHMLRNAQEGKISVFRLGVEGTGRRNLKPNMPKLSQEKAEFALACYLIGAQPYSYFMYSWGWKLSSGALVDYPEFAKPLGPPKGAYNRTTPDGWEFTRDFEHASVWVNTESRQAKITWR</sequence>
<reference evidence="1 2" key="1">
    <citation type="submission" date="2019-02" db="EMBL/GenBank/DDBJ databases">
        <title>Deep-cultivation of Planctomycetes and their phenomic and genomic characterization uncovers novel biology.</title>
        <authorList>
            <person name="Wiegand S."/>
            <person name="Jogler M."/>
            <person name="Boedeker C."/>
            <person name="Pinto D."/>
            <person name="Vollmers J."/>
            <person name="Rivas-Marin E."/>
            <person name="Kohn T."/>
            <person name="Peeters S.H."/>
            <person name="Heuer A."/>
            <person name="Rast P."/>
            <person name="Oberbeckmann S."/>
            <person name="Bunk B."/>
            <person name="Jeske O."/>
            <person name="Meyerdierks A."/>
            <person name="Storesund J.E."/>
            <person name="Kallscheuer N."/>
            <person name="Luecker S."/>
            <person name="Lage O.M."/>
            <person name="Pohl T."/>
            <person name="Merkel B.J."/>
            <person name="Hornburger P."/>
            <person name="Mueller R.-W."/>
            <person name="Bruemmer F."/>
            <person name="Labrenz M."/>
            <person name="Spormann A.M."/>
            <person name="Op den Camp H."/>
            <person name="Overmann J."/>
            <person name="Amann R."/>
            <person name="Jetten M.S.M."/>
            <person name="Mascher T."/>
            <person name="Medema M.H."/>
            <person name="Devos D.P."/>
            <person name="Kaster A.-K."/>
            <person name="Ovreas L."/>
            <person name="Rohde M."/>
            <person name="Galperin M.Y."/>
            <person name="Jogler C."/>
        </authorList>
    </citation>
    <scope>NUCLEOTIDE SEQUENCE [LARGE SCALE GENOMIC DNA]</scope>
    <source>
        <strain evidence="1 2">Q31a</strain>
    </source>
</reference>
<gene>
    <name evidence="1" type="ORF">Q31a_41370</name>
</gene>
<evidence type="ECO:0000313" key="2">
    <source>
        <dbReference type="Proteomes" id="UP000318017"/>
    </source>
</evidence>
<evidence type="ECO:0000313" key="1">
    <source>
        <dbReference type="EMBL" id="QDV25809.1"/>
    </source>
</evidence>
<evidence type="ECO:0008006" key="3">
    <source>
        <dbReference type="Google" id="ProtNLM"/>
    </source>
</evidence>
<accession>A0A518GB57</accession>
<keyword evidence="2" id="KW-1185">Reference proteome</keyword>
<dbReference type="InterPro" id="IPR017853">
    <property type="entry name" value="GH"/>
</dbReference>
<dbReference type="EMBL" id="CP036298">
    <property type="protein sequence ID" value="QDV25809.1"/>
    <property type="molecule type" value="Genomic_DNA"/>
</dbReference>
<organism evidence="1 2">
    <name type="scientific">Aureliella helgolandensis</name>
    <dbReference type="NCBI Taxonomy" id="2527968"/>
    <lineage>
        <taxon>Bacteria</taxon>
        <taxon>Pseudomonadati</taxon>
        <taxon>Planctomycetota</taxon>
        <taxon>Planctomycetia</taxon>
        <taxon>Pirellulales</taxon>
        <taxon>Pirellulaceae</taxon>
        <taxon>Aureliella</taxon>
    </lineage>
</organism>
<protein>
    <recommendedName>
        <fullName evidence="3">Glycosyl hydrolase-like 10 domain-containing protein</fullName>
    </recommendedName>
</protein>
<name>A0A518GB57_9BACT</name>